<dbReference type="NCBIfam" id="TIGR02595">
    <property type="entry name" value="PEP_CTERM"/>
    <property type="match status" value="1"/>
</dbReference>
<evidence type="ECO:0000313" key="3">
    <source>
        <dbReference type="EMBL" id="MBE9118378.1"/>
    </source>
</evidence>
<protein>
    <submittedName>
        <fullName evidence="3">PEP-CTERM sorting domain-containing protein</fullName>
    </submittedName>
</protein>
<keyword evidence="1" id="KW-0732">Signal</keyword>
<feature type="domain" description="Ice-binding protein C-terminal" evidence="2">
    <location>
        <begin position="258"/>
        <end position="281"/>
    </location>
</feature>
<evidence type="ECO:0000313" key="4">
    <source>
        <dbReference type="Proteomes" id="UP000654482"/>
    </source>
</evidence>
<proteinExistence type="predicted"/>
<dbReference type="AlphaFoldDB" id="A0A8J7IWY8"/>
<dbReference type="RefSeq" id="WP_194031462.1">
    <property type="nucleotide sequence ID" value="NZ_JADEWZ010000045.1"/>
</dbReference>
<reference evidence="3" key="1">
    <citation type="submission" date="2020-10" db="EMBL/GenBank/DDBJ databases">
        <authorList>
            <person name="Castelo-Branco R."/>
            <person name="Eusebio N."/>
            <person name="Adriana R."/>
            <person name="Vieira A."/>
            <person name="Brugerolle De Fraissinette N."/>
            <person name="Rezende De Castro R."/>
            <person name="Schneider M.P."/>
            <person name="Vasconcelos V."/>
            <person name="Leao P.N."/>
        </authorList>
    </citation>
    <scope>NUCLEOTIDE SEQUENCE</scope>
    <source>
        <strain evidence="3">LEGE 07157</strain>
    </source>
</reference>
<dbReference type="Pfam" id="PF07589">
    <property type="entry name" value="PEP-CTERM"/>
    <property type="match status" value="1"/>
</dbReference>
<feature type="signal peptide" evidence="1">
    <location>
        <begin position="1"/>
        <end position="34"/>
    </location>
</feature>
<dbReference type="InterPro" id="IPR013424">
    <property type="entry name" value="Ice-binding_C"/>
</dbReference>
<organism evidence="3 4">
    <name type="scientific">Lusitaniella coriacea LEGE 07157</name>
    <dbReference type="NCBI Taxonomy" id="945747"/>
    <lineage>
        <taxon>Bacteria</taxon>
        <taxon>Bacillati</taxon>
        <taxon>Cyanobacteriota</taxon>
        <taxon>Cyanophyceae</taxon>
        <taxon>Spirulinales</taxon>
        <taxon>Lusitaniellaceae</taxon>
        <taxon>Lusitaniella</taxon>
    </lineage>
</organism>
<evidence type="ECO:0000259" key="2">
    <source>
        <dbReference type="Pfam" id="PF07589"/>
    </source>
</evidence>
<dbReference type="Proteomes" id="UP000654482">
    <property type="component" value="Unassembled WGS sequence"/>
</dbReference>
<gene>
    <name evidence="3" type="ORF">IQ249_21020</name>
</gene>
<comment type="caution">
    <text evidence="3">The sequence shown here is derived from an EMBL/GenBank/DDBJ whole genome shotgun (WGS) entry which is preliminary data.</text>
</comment>
<evidence type="ECO:0000256" key="1">
    <source>
        <dbReference type="SAM" id="SignalP"/>
    </source>
</evidence>
<keyword evidence="4" id="KW-1185">Reference proteome</keyword>
<accession>A0A8J7IWY8</accession>
<dbReference type="EMBL" id="JADEWZ010000045">
    <property type="protein sequence ID" value="MBE9118378.1"/>
    <property type="molecule type" value="Genomic_DNA"/>
</dbReference>
<sequence>MSKLNLLQKLMLTGVASAITATSGSLLVTPSALAATVFRDSGNIGDTVDAFRAALGDPNNGNAPGSFSVGRREINWDAGIVPFDMPPDFFNKTVTRGAEFSTDAGNEFGVSNPSVGDPDFPDNKFDSLNPTYSGEFMTFSDPRLFTPLGTNVMETNFFVPGSDMPAAVSGFGAVFTDVDLPDITKIEYFDIQGNLLASEFVDPDPQGLSFLGVSFDAPILFNVKITLGNTPIGSNDDPGNNVDVVVLDDFIYGEPNKVPEPATTLGLLALGVFGADLLRKRQPNR</sequence>
<name>A0A8J7IWY8_9CYAN</name>
<feature type="chain" id="PRO_5035206785" evidence="1">
    <location>
        <begin position="35"/>
        <end position="285"/>
    </location>
</feature>